<dbReference type="EMBL" id="JBHSWU010000060">
    <property type="protein sequence ID" value="MFC6723871.1"/>
    <property type="molecule type" value="Genomic_DNA"/>
</dbReference>
<comment type="caution">
    <text evidence="1">The sequence shown here is derived from an EMBL/GenBank/DDBJ whole genome shotgun (WGS) entry which is preliminary data.</text>
</comment>
<evidence type="ECO:0000313" key="1">
    <source>
        <dbReference type="EMBL" id="MFC6723871.1"/>
    </source>
</evidence>
<accession>A0ABD5RX77</accession>
<dbReference type="Proteomes" id="UP001596328">
    <property type="component" value="Unassembled WGS sequence"/>
</dbReference>
<proteinExistence type="predicted"/>
<evidence type="ECO:0000313" key="2">
    <source>
        <dbReference type="Proteomes" id="UP001596328"/>
    </source>
</evidence>
<keyword evidence="2" id="KW-1185">Reference proteome</keyword>
<protein>
    <submittedName>
        <fullName evidence="1">MarR family transcriptional regulator</fullName>
    </submittedName>
</protein>
<organism evidence="1 2">
    <name type="scientific">Halobium palmae</name>
    <dbReference type="NCBI Taxonomy" id="1776492"/>
    <lineage>
        <taxon>Archaea</taxon>
        <taxon>Methanobacteriati</taxon>
        <taxon>Methanobacteriota</taxon>
        <taxon>Stenosarchaea group</taxon>
        <taxon>Halobacteria</taxon>
        <taxon>Halobacteriales</taxon>
        <taxon>Haloferacaceae</taxon>
        <taxon>Halobium</taxon>
    </lineage>
</organism>
<reference evidence="1 2" key="1">
    <citation type="journal article" date="2019" name="Int. J. Syst. Evol. Microbiol.">
        <title>The Global Catalogue of Microorganisms (GCM) 10K type strain sequencing project: providing services to taxonomists for standard genome sequencing and annotation.</title>
        <authorList>
            <consortium name="The Broad Institute Genomics Platform"/>
            <consortium name="The Broad Institute Genome Sequencing Center for Infectious Disease"/>
            <person name="Wu L."/>
            <person name="Ma J."/>
        </authorList>
    </citation>
    <scope>NUCLEOTIDE SEQUENCE [LARGE SCALE GENOMIC DNA]</scope>
    <source>
        <strain evidence="1 2">NBRC 111368</strain>
    </source>
</reference>
<name>A0ABD5RX77_9EURY</name>
<feature type="non-terminal residue" evidence="1">
    <location>
        <position position="1"/>
    </location>
</feature>
<dbReference type="AlphaFoldDB" id="A0ABD5RX77"/>
<sequence>ADALGVSRATVSNYAADLERAGLMSREDGYAVARPEVIITLLLRYADSFGADAATFAAEADRYIRFDP</sequence>
<gene>
    <name evidence="1" type="ORF">ACFQE1_05660</name>
</gene>